<accession>A0A0G0T178</accession>
<evidence type="ECO:0000313" key="2">
    <source>
        <dbReference type="EMBL" id="KKR70774.1"/>
    </source>
</evidence>
<dbReference type="InterPro" id="IPR052179">
    <property type="entry name" value="DD-CPase-like"/>
</dbReference>
<name>A0A0G0T178_9BACT</name>
<dbReference type="Gene3D" id="3.30.1380.10">
    <property type="match status" value="1"/>
</dbReference>
<protein>
    <submittedName>
        <fullName evidence="2">Peptidase M15B and M15C DD-carboxypeptidase VanY/endolysin</fullName>
    </submittedName>
</protein>
<dbReference type="EMBL" id="LBZL01000001">
    <property type="protein sequence ID" value="KKR70774.1"/>
    <property type="molecule type" value="Genomic_DNA"/>
</dbReference>
<dbReference type="Proteomes" id="UP000034452">
    <property type="component" value="Unassembled WGS sequence"/>
</dbReference>
<dbReference type="GO" id="GO:0004180">
    <property type="term" value="F:carboxypeptidase activity"/>
    <property type="evidence" value="ECO:0007669"/>
    <property type="project" value="UniProtKB-KW"/>
</dbReference>
<comment type="caution">
    <text evidence="2">The sequence shown here is derived from an EMBL/GenBank/DDBJ whole genome shotgun (WGS) entry which is preliminary data.</text>
</comment>
<dbReference type="AlphaFoldDB" id="A0A0G0T178"/>
<keyword evidence="2" id="KW-0645">Protease</keyword>
<keyword evidence="2" id="KW-0121">Carboxypeptidase</keyword>
<gene>
    <name evidence="2" type="ORF">UU13_C0001G0002</name>
</gene>
<evidence type="ECO:0000259" key="1">
    <source>
        <dbReference type="Pfam" id="PF02557"/>
    </source>
</evidence>
<dbReference type="GO" id="GO:0006508">
    <property type="term" value="P:proteolysis"/>
    <property type="evidence" value="ECO:0007669"/>
    <property type="project" value="InterPro"/>
</dbReference>
<dbReference type="CDD" id="cd14847">
    <property type="entry name" value="DD-carboxypeptidase_like"/>
    <property type="match status" value="1"/>
</dbReference>
<sequence>MTLSRVLPIVVFALFLIPIATSSLLDLEKKRENEIIQQKIIAEQEAREKIYLMGKFEPTQNEHFVVVPTEYGVNDYPMYLRKETLDAFLKMAETAKKDGIELKIASATRNFDSQKIIWENKWNGVLLADGKNLFKNFPDELERFKKISEYSAVPGTSRHHWGTDIDINDSTPSYFKTEKGEKEYAWLVKNAPLFGFCQSYTLKGQDRPTGYYEEKWHWSYMPLSKNFTEEYSKLVKENEINGFLGDQYVVGQNLIDDYVLGINLDCI</sequence>
<reference evidence="2 3" key="1">
    <citation type="journal article" date="2015" name="Nature">
        <title>rRNA introns, odd ribosomes, and small enigmatic genomes across a large radiation of phyla.</title>
        <authorList>
            <person name="Brown C.T."/>
            <person name="Hug L.A."/>
            <person name="Thomas B.C."/>
            <person name="Sharon I."/>
            <person name="Castelle C.J."/>
            <person name="Singh A."/>
            <person name="Wilkins M.J."/>
            <person name="Williams K.H."/>
            <person name="Banfield J.F."/>
        </authorList>
    </citation>
    <scope>NUCLEOTIDE SEQUENCE [LARGE SCALE GENOMIC DNA]</scope>
</reference>
<evidence type="ECO:0000313" key="3">
    <source>
        <dbReference type="Proteomes" id="UP000034452"/>
    </source>
</evidence>
<dbReference type="PANTHER" id="PTHR34385:SF1">
    <property type="entry name" value="PEPTIDOGLYCAN L-ALANYL-D-GLUTAMATE ENDOPEPTIDASE CWLK"/>
    <property type="match status" value="1"/>
</dbReference>
<dbReference type="Pfam" id="PF02557">
    <property type="entry name" value="VanY"/>
    <property type="match status" value="1"/>
</dbReference>
<dbReference type="PANTHER" id="PTHR34385">
    <property type="entry name" value="D-ALANYL-D-ALANINE CARBOXYPEPTIDASE"/>
    <property type="match status" value="1"/>
</dbReference>
<organism evidence="2 3">
    <name type="scientific">Candidatus Nomurabacteria bacterium GW2011_GWB1_40_7</name>
    <dbReference type="NCBI Taxonomy" id="1618744"/>
    <lineage>
        <taxon>Bacteria</taxon>
        <taxon>Candidatus Nomuraibacteriota</taxon>
    </lineage>
</organism>
<feature type="domain" description="D-alanyl-D-alanine carboxypeptidase-like core" evidence="1">
    <location>
        <begin position="79"/>
        <end position="222"/>
    </location>
</feature>
<proteinExistence type="predicted"/>
<dbReference type="InterPro" id="IPR009045">
    <property type="entry name" value="Zn_M74/Hedgehog-like"/>
</dbReference>
<keyword evidence="2" id="KW-0378">Hydrolase</keyword>
<dbReference type="InterPro" id="IPR003709">
    <property type="entry name" value="VanY-like_core_dom"/>
</dbReference>
<dbReference type="SUPFAM" id="SSF55166">
    <property type="entry name" value="Hedgehog/DD-peptidase"/>
    <property type="match status" value="1"/>
</dbReference>